<gene>
    <name evidence="2" type="ORF">GPX89_35865</name>
</gene>
<dbReference type="PANTHER" id="PTHR43162:SF1">
    <property type="entry name" value="PRESTALK A DIFFERENTIATION PROTEIN A"/>
    <property type="match status" value="1"/>
</dbReference>
<feature type="domain" description="NmrA-like" evidence="1">
    <location>
        <begin position="2"/>
        <end position="256"/>
    </location>
</feature>
<dbReference type="PANTHER" id="PTHR43162">
    <property type="match status" value="1"/>
</dbReference>
<dbReference type="InterPro" id="IPR051604">
    <property type="entry name" value="Ergot_Alk_Oxidoreductase"/>
</dbReference>
<name>A0A7K1V7J2_9NOCA</name>
<dbReference type="InterPro" id="IPR008030">
    <property type="entry name" value="NmrA-like"/>
</dbReference>
<dbReference type="RefSeq" id="WP_157392206.1">
    <property type="nucleotide sequence ID" value="NZ_WRPP01000010.1"/>
</dbReference>
<protein>
    <submittedName>
        <fullName evidence="2">NAD(P)H-binding protein</fullName>
    </submittedName>
</protein>
<sequence>MITVMGATSRIAESLIGRLTELGVPCRALSRRPDLVRAQPAPGSEIRYADAADSSSLRAAFRGAAQLFLTMTNGPAQLELEARAVDVAAEQGIGHVVKLSAPMAAPDSPVAVSRWHYAIEEALRATGMAATILRPYAFMQKLLLLAPGVAEHGVIVGSSGAAACNYIDCRDIGEVAAAALTRTEIAGGAYVLTGSQTYGYPRIAEMLGDLRGAPVRYVDLPPDEFRAHLIERSGLPNWLAAHITEIQQLTLTHPEHPTDTVAHILDRAPRTLESFLAENAVAFRARAVTR</sequence>
<evidence type="ECO:0000259" key="1">
    <source>
        <dbReference type="Pfam" id="PF05368"/>
    </source>
</evidence>
<keyword evidence="3" id="KW-1185">Reference proteome</keyword>
<dbReference type="Pfam" id="PF05368">
    <property type="entry name" value="NmrA"/>
    <property type="match status" value="1"/>
</dbReference>
<evidence type="ECO:0000313" key="3">
    <source>
        <dbReference type="Proteomes" id="UP000466794"/>
    </source>
</evidence>
<accession>A0A7K1V7J2</accession>
<dbReference type="Gene3D" id="3.90.25.10">
    <property type="entry name" value="UDP-galactose 4-epimerase, domain 1"/>
    <property type="match status" value="1"/>
</dbReference>
<comment type="caution">
    <text evidence="2">The sequence shown here is derived from an EMBL/GenBank/DDBJ whole genome shotgun (WGS) entry which is preliminary data.</text>
</comment>
<proteinExistence type="predicted"/>
<dbReference type="SUPFAM" id="SSF51735">
    <property type="entry name" value="NAD(P)-binding Rossmann-fold domains"/>
    <property type="match status" value="1"/>
</dbReference>
<dbReference type="Proteomes" id="UP000466794">
    <property type="component" value="Unassembled WGS sequence"/>
</dbReference>
<dbReference type="Gene3D" id="3.40.50.720">
    <property type="entry name" value="NAD(P)-binding Rossmann-like Domain"/>
    <property type="match status" value="1"/>
</dbReference>
<evidence type="ECO:0000313" key="2">
    <source>
        <dbReference type="EMBL" id="MVU82596.1"/>
    </source>
</evidence>
<dbReference type="AlphaFoldDB" id="A0A7K1V7J2"/>
<reference evidence="2 3" key="1">
    <citation type="submission" date="2019-12" db="EMBL/GenBank/DDBJ databases">
        <title>Nocardia sp. nov. ET3-3 isolated from soil.</title>
        <authorList>
            <person name="Kanchanasin P."/>
            <person name="Tanasupawat S."/>
            <person name="Yuki M."/>
            <person name="Kudo T."/>
        </authorList>
    </citation>
    <scope>NUCLEOTIDE SEQUENCE [LARGE SCALE GENOMIC DNA]</scope>
    <source>
        <strain evidence="2 3">ET3-3</strain>
    </source>
</reference>
<organism evidence="2 3">
    <name type="scientific">Nocardia terrae</name>
    <dbReference type="NCBI Taxonomy" id="2675851"/>
    <lineage>
        <taxon>Bacteria</taxon>
        <taxon>Bacillati</taxon>
        <taxon>Actinomycetota</taxon>
        <taxon>Actinomycetes</taxon>
        <taxon>Mycobacteriales</taxon>
        <taxon>Nocardiaceae</taxon>
        <taxon>Nocardia</taxon>
    </lineage>
</organism>
<dbReference type="EMBL" id="WRPP01000010">
    <property type="protein sequence ID" value="MVU82596.1"/>
    <property type="molecule type" value="Genomic_DNA"/>
</dbReference>
<dbReference type="InterPro" id="IPR036291">
    <property type="entry name" value="NAD(P)-bd_dom_sf"/>
</dbReference>